<feature type="transmembrane region" description="Helical" evidence="1">
    <location>
        <begin position="21"/>
        <end position="46"/>
    </location>
</feature>
<reference evidence="2 3" key="1">
    <citation type="journal article" date="2020" name="Syst. Appl. Microbiol.">
        <title>Alienimonas chondri sp. nov., a novel planctomycete isolated from the biofilm of the red alga Chondrus crispus.</title>
        <authorList>
            <person name="Vitorino I."/>
            <person name="Albuquerque L."/>
            <person name="Wiegand S."/>
            <person name="Kallscheuer N."/>
            <person name="da Costa M.S."/>
            <person name="Lobo-da-Cunha A."/>
            <person name="Jogler C."/>
            <person name="Lage O.M."/>
        </authorList>
    </citation>
    <scope>NUCLEOTIDE SEQUENCE [LARGE SCALE GENOMIC DNA]</scope>
    <source>
        <strain evidence="2 3">LzC2</strain>
    </source>
</reference>
<keyword evidence="1" id="KW-0472">Membrane</keyword>
<keyword evidence="1" id="KW-0812">Transmembrane</keyword>
<evidence type="ECO:0000313" key="3">
    <source>
        <dbReference type="Proteomes" id="UP000609651"/>
    </source>
</evidence>
<proteinExistence type="predicted"/>
<dbReference type="EMBL" id="WTPX01000051">
    <property type="protein sequence ID" value="NNJ25845.1"/>
    <property type="molecule type" value="Genomic_DNA"/>
</dbReference>
<feature type="transmembrane region" description="Helical" evidence="1">
    <location>
        <begin position="66"/>
        <end position="86"/>
    </location>
</feature>
<comment type="caution">
    <text evidence="2">The sequence shown here is derived from an EMBL/GenBank/DDBJ whole genome shotgun (WGS) entry which is preliminary data.</text>
</comment>
<evidence type="ECO:0000256" key="1">
    <source>
        <dbReference type="SAM" id="Phobius"/>
    </source>
</evidence>
<accession>A0ABX1VD52</accession>
<evidence type="ECO:0000313" key="2">
    <source>
        <dbReference type="EMBL" id="NNJ25845.1"/>
    </source>
</evidence>
<keyword evidence="3" id="KW-1185">Reference proteome</keyword>
<feature type="transmembrane region" description="Helical" evidence="1">
    <location>
        <begin position="98"/>
        <end position="116"/>
    </location>
</feature>
<organism evidence="2 3">
    <name type="scientific">Alienimonas chondri</name>
    <dbReference type="NCBI Taxonomy" id="2681879"/>
    <lineage>
        <taxon>Bacteria</taxon>
        <taxon>Pseudomonadati</taxon>
        <taxon>Planctomycetota</taxon>
        <taxon>Planctomycetia</taxon>
        <taxon>Planctomycetales</taxon>
        <taxon>Planctomycetaceae</taxon>
        <taxon>Alienimonas</taxon>
    </lineage>
</organism>
<dbReference type="Proteomes" id="UP000609651">
    <property type="component" value="Unassembled WGS sequence"/>
</dbReference>
<feature type="transmembrane region" description="Helical" evidence="1">
    <location>
        <begin position="122"/>
        <end position="142"/>
    </location>
</feature>
<gene>
    <name evidence="2" type="ORF">LzC2_19200</name>
</gene>
<keyword evidence="1" id="KW-1133">Transmembrane helix</keyword>
<sequence length="145" mass="15781">MARSANRDPANRGPAFSDRTVALLLRAAGGLNLTALLFAFGPRSLLEWGHRTLLTEPFPEAPIAEYLARSASLLYAFHGCLLLFATTDVPKFAGWLKLYGGLMLAAGVCFLIVDLMSDMPAWWAWGEAATLLIGGSLVLWLMRGR</sequence>
<protein>
    <recommendedName>
        <fullName evidence="4">DUF423 domain-containing protein</fullName>
    </recommendedName>
</protein>
<evidence type="ECO:0008006" key="4">
    <source>
        <dbReference type="Google" id="ProtNLM"/>
    </source>
</evidence>
<dbReference type="RefSeq" id="WP_171186248.1">
    <property type="nucleotide sequence ID" value="NZ_WTPX01000051.1"/>
</dbReference>
<name>A0ABX1VD52_9PLAN</name>